<dbReference type="Gene3D" id="1.10.10.10">
    <property type="entry name" value="Winged helix-like DNA-binding domain superfamily/Winged helix DNA-binding domain"/>
    <property type="match status" value="2"/>
</dbReference>
<evidence type="ECO:0000256" key="2">
    <source>
        <dbReference type="ARBA" id="ARBA00022618"/>
    </source>
</evidence>
<protein>
    <submittedName>
        <fullName evidence="5">Segregation and condensation protein B</fullName>
    </submittedName>
</protein>
<name>G8QW40_SPHPG</name>
<dbReference type="GO" id="GO:0051304">
    <property type="term" value="P:chromosome separation"/>
    <property type="evidence" value="ECO:0007669"/>
    <property type="project" value="InterPro"/>
</dbReference>
<dbReference type="PANTHER" id="PTHR34298">
    <property type="entry name" value="SEGREGATION AND CONDENSATION PROTEIN B"/>
    <property type="match status" value="1"/>
</dbReference>
<dbReference type="PANTHER" id="PTHR34298:SF2">
    <property type="entry name" value="SEGREGATION AND CONDENSATION PROTEIN B"/>
    <property type="match status" value="1"/>
</dbReference>
<dbReference type="InterPro" id="IPR036388">
    <property type="entry name" value="WH-like_DNA-bd_sf"/>
</dbReference>
<sequence>MMMKVKSSKSTSMMNKTVDRGKYVLKGNSVQLKLVQNENGPILSPEARLVEVILFLENEPVSLEKILRMTGFSQTQALDAIEELKNHYTLFMHGLDLKESQSAYQFVPSSDLHEKLRGCYGKRVDRRLSKAALETLSIVAYSQPVTRREIDNIRGVTSDTIVRLLREREYIKVVGRKDVPGHPCLYGTSRKFLYEFNLSSISALPKLSDIDRERFVKENEENETI</sequence>
<dbReference type="eggNOG" id="COG1386">
    <property type="taxonomic scope" value="Bacteria"/>
</dbReference>
<dbReference type="AlphaFoldDB" id="G8QW40"/>
<reference evidence="5 6" key="1">
    <citation type="submission" date="2011-11" db="EMBL/GenBank/DDBJ databases">
        <title>Complete sequence of Spirochaeta sp. grapes.</title>
        <authorList>
            <consortium name="US DOE Joint Genome Institute"/>
            <person name="Lucas S."/>
            <person name="Han J."/>
            <person name="Lapidus A."/>
            <person name="Cheng J.-F."/>
            <person name="Goodwin L."/>
            <person name="Pitluck S."/>
            <person name="Peters L."/>
            <person name="Ovchinnikova G."/>
            <person name="Munk A.C."/>
            <person name="Detter J.C."/>
            <person name="Han C."/>
            <person name="Tapia R."/>
            <person name="Land M."/>
            <person name="Hauser L."/>
            <person name="Kyrpides N."/>
            <person name="Ivanova N."/>
            <person name="Pagani I."/>
            <person name="Ritalahtilisa K."/>
            <person name="Loeffler F."/>
            <person name="Woyke T."/>
        </authorList>
    </citation>
    <scope>NUCLEOTIDE SEQUENCE [LARGE SCALE GENOMIC DNA]</scope>
    <source>
        <strain evidence="6">ATCC BAA-1885 / DSM 22778 / Grapes</strain>
    </source>
</reference>
<evidence type="ECO:0000313" key="6">
    <source>
        <dbReference type="Proteomes" id="UP000005632"/>
    </source>
</evidence>
<accession>G8QW40</accession>
<keyword evidence="2" id="KW-0132">Cell division</keyword>
<dbReference type="Proteomes" id="UP000005632">
    <property type="component" value="Chromosome"/>
</dbReference>
<keyword evidence="3" id="KW-0159">Chromosome partition</keyword>
<dbReference type="NCBIfam" id="TIGR00281">
    <property type="entry name" value="SMC-Scp complex subunit ScpB"/>
    <property type="match status" value="1"/>
</dbReference>
<dbReference type="GO" id="GO:0051301">
    <property type="term" value="P:cell division"/>
    <property type="evidence" value="ECO:0007669"/>
    <property type="project" value="UniProtKB-KW"/>
</dbReference>
<dbReference type="EMBL" id="CP003155">
    <property type="protein sequence ID" value="AEV28283.1"/>
    <property type="molecule type" value="Genomic_DNA"/>
</dbReference>
<evidence type="ECO:0000313" key="5">
    <source>
        <dbReference type="EMBL" id="AEV28283.1"/>
    </source>
</evidence>
<dbReference type="InterPro" id="IPR005234">
    <property type="entry name" value="ScpB_csome_segregation"/>
</dbReference>
<dbReference type="SUPFAM" id="SSF46785">
    <property type="entry name" value="Winged helix' DNA-binding domain"/>
    <property type="match status" value="2"/>
</dbReference>
<gene>
    <name evidence="5" type="ordered locus">SpiGrapes_0425</name>
</gene>
<dbReference type="KEGG" id="sgp:SpiGrapes_0425"/>
<dbReference type="InterPro" id="IPR036390">
    <property type="entry name" value="WH_DNA-bd_sf"/>
</dbReference>
<evidence type="ECO:0000256" key="4">
    <source>
        <dbReference type="ARBA" id="ARBA00023306"/>
    </source>
</evidence>
<organism evidence="5 6">
    <name type="scientific">Sphaerochaeta pleomorpha (strain ATCC BAA-1885 / DSM 22778 / Grapes)</name>
    <dbReference type="NCBI Taxonomy" id="158190"/>
    <lineage>
        <taxon>Bacteria</taxon>
        <taxon>Pseudomonadati</taxon>
        <taxon>Spirochaetota</taxon>
        <taxon>Spirochaetia</taxon>
        <taxon>Spirochaetales</taxon>
        <taxon>Sphaerochaetaceae</taxon>
        <taxon>Sphaerochaeta</taxon>
    </lineage>
</organism>
<keyword evidence="1" id="KW-0963">Cytoplasm</keyword>
<dbReference type="Pfam" id="PF04079">
    <property type="entry name" value="SMC_ScpB"/>
    <property type="match status" value="1"/>
</dbReference>
<dbReference type="HOGENOM" id="CLU_045647_5_2_12"/>
<proteinExistence type="predicted"/>
<keyword evidence="6" id="KW-1185">Reference proteome</keyword>
<evidence type="ECO:0000256" key="1">
    <source>
        <dbReference type="ARBA" id="ARBA00022490"/>
    </source>
</evidence>
<evidence type="ECO:0000256" key="3">
    <source>
        <dbReference type="ARBA" id="ARBA00022829"/>
    </source>
</evidence>
<dbReference type="STRING" id="158190.SpiGrapes_0425"/>
<keyword evidence="4" id="KW-0131">Cell cycle</keyword>